<keyword evidence="15" id="KW-0489">Methyltransferase</keyword>
<dbReference type="PANTHER" id="PTHR43675">
    <property type="entry name" value="ARSENITE METHYLTRANSFERASE"/>
    <property type="match status" value="1"/>
</dbReference>
<evidence type="ECO:0000313" key="15">
    <source>
        <dbReference type="EMBL" id="KAB1270778.1"/>
    </source>
</evidence>
<evidence type="ECO:0000256" key="11">
    <source>
        <dbReference type="ARBA" id="ARBA00047941"/>
    </source>
</evidence>
<evidence type="ECO:0000259" key="14">
    <source>
        <dbReference type="Pfam" id="PF13847"/>
    </source>
</evidence>
<evidence type="ECO:0000256" key="13">
    <source>
        <dbReference type="ARBA" id="ARBA00048428"/>
    </source>
</evidence>
<dbReference type="GO" id="GO:0030791">
    <property type="term" value="F:arsenite methyltransferase activity"/>
    <property type="evidence" value="ECO:0007669"/>
    <property type="project" value="UniProtKB-EC"/>
</dbReference>
<comment type="catalytic activity">
    <reaction evidence="11">
        <text>arsenic triglutathione + [thioredoxin]-dithiol + S-adenosyl-L-methionine + 2 H2O = methylarsonous acid + [thioredoxin]-disulfide + 3 glutathione + S-adenosyl-L-homocysteine + H(+)</text>
        <dbReference type="Rhea" id="RHEA:69460"/>
        <dbReference type="Rhea" id="RHEA-COMP:10698"/>
        <dbReference type="Rhea" id="RHEA-COMP:10700"/>
        <dbReference type="ChEBI" id="CHEBI:15377"/>
        <dbReference type="ChEBI" id="CHEBI:15378"/>
        <dbReference type="ChEBI" id="CHEBI:17826"/>
        <dbReference type="ChEBI" id="CHEBI:29950"/>
        <dbReference type="ChEBI" id="CHEBI:50058"/>
        <dbReference type="ChEBI" id="CHEBI:57856"/>
        <dbReference type="ChEBI" id="CHEBI:57925"/>
        <dbReference type="ChEBI" id="CHEBI:59789"/>
        <dbReference type="ChEBI" id="CHEBI:183640"/>
        <dbReference type="EC" id="2.1.1.137"/>
    </reaction>
</comment>
<comment type="caution">
    <text evidence="15">The sequence shown here is derived from an EMBL/GenBank/DDBJ whole genome shotgun (WGS) entry which is preliminary data.</text>
</comment>
<dbReference type="GO" id="GO:0032259">
    <property type="term" value="P:methylation"/>
    <property type="evidence" value="ECO:0007669"/>
    <property type="project" value="UniProtKB-KW"/>
</dbReference>
<reference evidence="15 16" key="1">
    <citation type="journal article" date="2019" name="Mol. Ecol. Resour.">
        <title>Improving Illumina assemblies with Hi-C and long reads: an example with the North African dromedary.</title>
        <authorList>
            <person name="Elbers J.P."/>
            <person name="Rogers M.F."/>
            <person name="Perelman P.L."/>
            <person name="Proskuryakova A.A."/>
            <person name="Serdyukova N.A."/>
            <person name="Johnson W.E."/>
            <person name="Horin P."/>
            <person name="Corander J."/>
            <person name="Murphy D."/>
            <person name="Burger P.A."/>
        </authorList>
    </citation>
    <scope>NUCLEOTIDE SEQUENCE [LARGE SCALE GENOMIC DNA]</scope>
    <source>
        <strain evidence="15">Drom800</strain>
        <tissue evidence="15">Blood</tissue>
    </source>
</reference>
<dbReference type="Pfam" id="PF16088">
    <property type="entry name" value="BORCS7"/>
    <property type="match status" value="1"/>
</dbReference>
<dbReference type="FunFam" id="3.40.50.150:FF:000306">
    <property type="entry name" value="Arsenite methyltransferase"/>
    <property type="match status" value="1"/>
</dbReference>
<feature type="domain" description="Methyltransferase" evidence="14">
    <location>
        <begin position="217"/>
        <end position="363"/>
    </location>
</feature>
<dbReference type="InterPro" id="IPR029063">
    <property type="entry name" value="SAM-dependent_MTases_sf"/>
</dbReference>
<evidence type="ECO:0000256" key="7">
    <source>
        <dbReference type="ARBA" id="ARBA00023228"/>
    </source>
</evidence>
<evidence type="ECO:0000313" key="16">
    <source>
        <dbReference type="Proteomes" id="UP000299084"/>
    </source>
</evidence>
<accession>A0A5N4DI13</accession>
<dbReference type="EMBL" id="JWIN03000011">
    <property type="protein sequence ID" value="KAB1270778.1"/>
    <property type="molecule type" value="Genomic_DNA"/>
</dbReference>
<keyword evidence="6" id="KW-0472">Membrane</keyword>
<proteinExistence type="inferred from homology"/>
<comment type="similarity">
    <text evidence="8">Belongs to the methyltransferase superfamily. Arsenite methyltransferase family.</text>
</comment>
<dbReference type="InterPro" id="IPR026669">
    <property type="entry name" value="Arsenite_MeTrfase-like"/>
</dbReference>
<dbReference type="AlphaFoldDB" id="A0A5N4DI13"/>
<evidence type="ECO:0000256" key="12">
    <source>
        <dbReference type="ARBA" id="ARBA00047943"/>
    </source>
</evidence>
<evidence type="ECO:0000256" key="5">
    <source>
        <dbReference type="ARBA" id="ARBA00022691"/>
    </source>
</evidence>
<dbReference type="STRING" id="9838.ENSCDRP00005018455"/>
<dbReference type="CDD" id="cd02440">
    <property type="entry name" value="AdoMet_MTases"/>
    <property type="match status" value="1"/>
</dbReference>
<dbReference type="SUPFAM" id="SSF53335">
    <property type="entry name" value="S-adenosyl-L-methionine-dependent methyltransferases"/>
    <property type="match status" value="1"/>
</dbReference>
<dbReference type="GO" id="GO:0005765">
    <property type="term" value="C:lysosomal membrane"/>
    <property type="evidence" value="ECO:0007669"/>
    <property type="project" value="UniProtKB-SubCell"/>
</dbReference>
<evidence type="ECO:0000256" key="4">
    <source>
        <dbReference type="ARBA" id="ARBA00022679"/>
    </source>
</evidence>
<sequence length="525" mass="58188">MAAGTPDSQARFGQSVKGLLTEKVNTCGTDVIALTKQVLKGSRSSELLGQAARNMVLQEDAILHSEDSLRKMAIITTHLQYQLLLVAIVFQYISLWRQELGVKVGLVKDVFLLEEMPKTAEEIRARSYSEEVSNPKVATQREAEIRKDVQVTAAGPGVAETYYGQVLRKSADLQTNACVTAAGPVPRHIREALKNVHEEVSLRYYGCGLVIPECLENCWILDLGSGSGRDCYALSQLVGEKGHVTGIDMTEGQVEVAKKYMNYHMEKYGFRAPNVTFIYGYIEKLGEAGIKNESYDIVISNCVINLVPDKQRVLQEVYRVLKHGGELYFSDVYASLELPEEIRTHKILWGECLGGALYWKDLAILAQNVGFCPPRLVTANLITVQNKELESVIGDCRFVSATFRLFKLPMTGPTERCQVTYNGGITGHEKGLVFDANFTFKKGETVEVDEETAAILKNSRFAQDFLIRPIGEKLPTRGGCTALQAKDIITDPFQLAEESDHMKSRCPPDAAGGCCDTKKCCKNYN</sequence>
<gene>
    <name evidence="15" type="ORF">Cadr_000009489</name>
</gene>
<dbReference type="GO" id="GO:0005829">
    <property type="term" value="C:cytosol"/>
    <property type="evidence" value="ECO:0007669"/>
    <property type="project" value="TreeGrafter"/>
</dbReference>
<dbReference type="InterPro" id="IPR032143">
    <property type="entry name" value="BORCS7"/>
</dbReference>
<comment type="subcellular location">
    <subcellularLocation>
        <location evidence="1">Lysosome membrane</location>
    </subcellularLocation>
</comment>
<evidence type="ECO:0000256" key="2">
    <source>
        <dbReference type="ARBA" id="ARBA00005433"/>
    </source>
</evidence>
<dbReference type="PANTHER" id="PTHR43675:SF8">
    <property type="entry name" value="ARSENITE METHYLTRANSFERASE"/>
    <property type="match status" value="1"/>
</dbReference>
<comment type="similarity">
    <text evidence="2">Belongs to the BORCS7 family.</text>
</comment>
<comment type="catalytic activity">
    <reaction evidence="12">
        <text>arsenic triglutathione + 2 [thioredoxin]-dithiol + 2 S-adenosyl-L-methionine + H2O = dimethylarsinous acid + 2 [thioredoxin]-disulfide + 3 glutathione + 2 S-adenosyl-L-homocysteine + 2 H(+)</text>
        <dbReference type="Rhea" id="RHEA:69464"/>
        <dbReference type="Rhea" id="RHEA-COMP:10698"/>
        <dbReference type="Rhea" id="RHEA-COMP:10700"/>
        <dbReference type="ChEBI" id="CHEBI:15377"/>
        <dbReference type="ChEBI" id="CHEBI:15378"/>
        <dbReference type="ChEBI" id="CHEBI:23808"/>
        <dbReference type="ChEBI" id="CHEBI:29950"/>
        <dbReference type="ChEBI" id="CHEBI:50058"/>
        <dbReference type="ChEBI" id="CHEBI:57856"/>
        <dbReference type="ChEBI" id="CHEBI:57925"/>
        <dbReference type="ChEBI" id="CHEBI:59789"/>
        <dbReference type="ChEBI" id="CHEBI:183640"/>
        <dbReference type="EC" id="2.1.1.137"/>
    </reaction>
</comment>
<dbReference type="Proteomes" id="UP000299084">
    <property type="component" value="Unassembled WGS sequence"/>
</dbReference>
<keyword evidence="5" id="KW-0949">S-adenosyl-L-methionine</keyword>
<evidence type="ECO:0000256" key="10">
    <source>
        <dbReference type="ARBA" id="ARBA00034545"/>
    </source>
</evidence>
<evidence type="ECO:0000256" key="1">
    <source>
        <dbReference type="ARBA" id="ARBA00004656"/>
    </source>
</evidence>
<dbReference type="Gene3D" id="3.40.50.150">
    <property type="entry name" value="Vaccinia Virus protein VP39"/>
    <property type="match status" value="1"/>
</dbReference>
<name>A0A5N4DI13_CAMDR</name>
<dbReference type="EC" id="2.1.1.137" evidence="9"/>
<dbReference type="GO" id="GO:0018872">
    <property type="term" value="P:arsonoacetate metabolic process"/>
    <property type="evidence" value="ECO:0007669"/>
    <property type="project" value="TreeGrafter"/>
</dbReference>
<keyword evidence="16" id="KW-1185">Reference proteome</keyword>
<dbReference type="InterPro" id="IPR025714">
    <property type="entry name" value="Methyltranfer_dom"/>
</dbReference>
<keyword evidence="4 15" id="KW-0808">Transferase</keyword>
<evidence type="ECO:0000256" key="3">
    <source>
        <dbReference type="ARBA" id="ARBA00022295"/>
    </source>
</evidence>
<evidence type="ECO:0000256" key="9">
    <source>
        <dbReference type="ARBA" id="ARBA00034521"/>
    </source>
</evidence>
<dbReference type="Gene3D" id="3.40.5.100">
    <property type="match status" value="1"/>
</dbReference>
<organism evidence="15 16">
    <name type="scientific">Camelus dromedarius</name>
    <name type="common">Dromedary</name>
    <name type="synonym">Arabian camel</name>
    <dbReference type="NCBI Taxonomy" id="9838"/>
    <lineage>
        <taxon>Eukaryota</taxon>
        <taxon>Metazoa</taxon>
        <taxon>Chordata</taxon>
        <taxon>Craniata</taxon>
        <taxon>Vertebrata</taxon>
        <taxon>Euteleostomi</taxon>
        <taxon>Mammalia</taxon>
        <taxon>Eutheria</taxon>
        <taxon>Laurasiatheria</taxon>
        <taxon>Artiodactyla</taxon>
        <taxon>Tylopoda</taxon>
        <taxon>Camelidae</taxon>
        <taxon>Camelus</taxon>
    </lineage>
</organism>
<protein>
    <recommendedName>
        <fullName evidence="10">Arsenite methyltransferase</fullName>
        <ecNumber evidence="9">2.1.1.137</ecNumber>
    </recommendedName>
    <alternativeName>
        <fullName evidence="3">BLOC-1-related complex subunit 7</fullName>
    </alternativeName>
</protein>
<dbReference type="Pfam" id="PF13847">
    <property type="entry name" value="Methyltransf_31"/>
    <property type="match status" value="1"/>
</dbReference>
<comment type="catalytic activity">
    <reaction evidence="13">
        <text>arsenic triglutathione + 3 [thioredoxin]-dithiol + 3 S-adenosyl-L-methionine = trimethylarsine + 3 [thioredoxin]-disulfide + 3 glutathione + 3 S-adenosyl-L-homocysteine + 3 H(+)</text>
        <dbReference type="Rhea" id="RHEA:69432"/>
        <dbReference type="Rhea" id="RHEA-COMP:10698"/>
        <dbReference type="Rhea" id="RHEA-COMP:10700"/>
        <dbReference type="ChEBI" id="CHEBI:15378"/>
        <dbReference type="ChEBI" id="CHEBI:27130"/>
        <dbReference type="ChEBI" id="CHEBI:29950"/>
        <dbReference type="ChEBI" id="CHEBI:50058"/>
        <dbReference type="ChEBI" id="CHEBI:57856"/>
        <dbReference type="ChEBI" id="CHEBI:57925"/>
        <dbReference type="ChEBI" id="CHEBI:59789"/>
        <dbReference type="ChEBI" id="CHEBI:183640"/>
        <dbReference type="EC" id="2.1.1.137"/>
    </reaction>
</comment>
<evidence type="ECO:0000256" key="6">
    <source>
        <dbReference type="ARBA" id="ARBA00023136"/>
    </source>
</evidence>
<dbReference type="GO" id="GO:0009404">
    <property type="term" value="P:toxin metabolic process"/>
    <property type="evidence" value="ECO:0007669"/>
    <property type="project" value="TreeGrafter"/>
</dbReference>
<keyword evidence="7" id="KW-0458">Lysosome</keyword>
<evidence type="ECO:0000256" key="8">
    <source>
        <dbReference type="ARBA" id="ARBA00034487"/>
    </source>
</evidence>